<keyword evidence="3" id="KW-1185">Reference proteome</keyword>
<sequence>MDIFALEARQSCHLVIEDQGQALVAAQAHCPANWEFGVRAGAEIDLLGTGSGQTLLAFQSPAARELLMLRWQGSPRLDRLAALEPQLKTFLAQGHRVGDSHQIRGIVDISVPILSPRGYCVAILTCPYMERLEEPSQPGVEDTLAILKAAARKLSIG</sequence>
<evidence type="ECO:0000313" key="2">
    <source>
        <dbReference type="EMBL" id="GGA40403.1"/>
    </source>
</evidence>
<dbReference type="PROSITE" id="PS51078">
    <property type="entry name" value="ICLR_ED"/>
    <property type="match status" value="1"/>
</dbReference>
<evidence type="ECO:0000259" key="1">
    <source>
        <dbReference type="PROSITE" id="PS51078"/>
    </source>
</evidence>
<dbReference type="AlphaFoldDB" id="A0A916VVG9"/>
<dbReference type="OrthoDB" id="6057486at2"/>
<gene>
    <name evidence="2" type="ORF">GCM10011499_07440</name>
</gene>
<dbReference type="EMBL" id="BMKB01000001">
    <property type="protein sequence ID" value="GGA40403.1"/>
    <property type="molecule type" value="Genomic_DNA"/>
</dbReference>
<dbReference type="SUPFAM" id="SSF55781">
    <property type="entry name" value="GAF domain-like"/>
    <property type="match status" value="1"/>
</dbReference>
<name>A0A916VVG9_9HYPH</name>
<dbReference type="Proteomes" id="UP000596977">
    <property type="component" value="Unassembled WGS sequence"/>
</dbReference>
<dbReference type="Gene3D" id="3.30.450.40">
    <property type="match status" value="1"/>
</dbReference>
<reference evidence="2 3" key="1">
    <citation type="journal article" date="2014" name="Int. J. Syst. Evol. Microbiol.">
        <title>Complete genome sequence of Corynebacterium casei LMG S-19264T (=DSM 44701T), isolated from a smear-ripened cheese.</title>
        <authorList>
            <consortium name="US DOE Joint Genome Institute (JGI-PGF)"/>
            <person name="Walter F."/>
            <person name="Albersmeier A."/>
            <person name="Kalinowski J."/>
            <person name="Ruckert C."/>
        </authorList>
    </citation>
    <scope>NUCLEOTIDE SEQUENCE [LARGE SCALE GENOMIC DNA]</scope>
    <source>
        <strain evidence="2 3">CGMCC 1.15896</strain>
    </source>
</reference>
<organism evidence="2 3">
    <name type="scientific">Pelagibacterium lentulum</name>
    <dbReference type="NCBI Taxonomy" id="2029865"/>
    <lineage>
        <taxon>Bacteria</taxon>
        <taxon>Pseudomonadati</taxon>
        <taxon>Pseudomonadota</taxon>
        <taxon>Alphaproteobacteria</taxon>
        <taxon>Hyphomicrobiales</taxon>
        <taxon>Devosiaceae</taxon>
        <taxon>Pelagibacterium</taxon>
    </lineage>
</organism>
<dbReference type="Pfam" id="PF01614">
    <property type="entry name" value="IclR_C"/>
    <property type="match status" value="1"/>
</dbReference>
<dbReference type="InterPro" id="IPR014757">
    <property type="entry name" value="Tscrpt_reg_IclR_C"/>
</dbReference>
<dbReference type="InterPro" id="IPR029016">
    <property type="entry name" value="GAF-like_dom_sf"/>
</dbReference>
<protein>
    <recommendedName>
        <fullName evidence="1">IclR-ED domain-containing protein</fullName>
    </recommendedName>
</protein>
<comment type="caution">
    <text evidence="2">The sequence shown here is derived from an EMBL/GenBank/DDBJ whole genome shotgun (WGS) entry which is preliminary data.</text>
</comment>
<proteinExistence type="predicted"/>
<feature type="domain" description="IclR-ED" evidence="1">
    <location>
        <begin position="1"/>
        <end position="157"/>
    </location>
</feature>
<accession>A0A916VVG9</accession>
<evidence type="ECO:0000313" key="3">
    <source>
        <dbReference type="Proteomes" id="UP000596977"/>
    </source>
</evidence>